<organism evidence="1 2">
    <name type="scientific">Oceaniovalibus guishaninsula JLT2003</name>
    <dbReference type="NCBI Taxonomy" id="1231392"/>
    <lineage>
        <taxon>Bacteria</taxon>
        <taxon>Pseudomonadati</taxon>
        <taxon>Pseudomonadota</taxon>
        <taxon>Alphaproteobacteria</taxon>
        <taxon>Rhodobacterales</taxon>
        <taxon>Roseobacteraceae</taxon>
        <taxon>Oceaniovalibus</taxon>
    </lineage>
</organism>
<proteinExistence type="predicted"/>
<dbReference type="RefSeq" id="WP_007426588.1">
    <property type="nucleotide sequence ID" value="NZ_AMGO01000021.1"/>
</dbReference>
<protein>
    <submittedName>
        <fullName evidence="1">NAD-dependent 7-alpha-hydroxysteroid dehydrogenase</fullName>
    </submittedName>
</protein>
<dbReference type="EMBL" id="AMGO01000021">
    <property type="protein sequence ID" value="EKE44598.1"/>
    <property type="molecule type" value="Genomic_DNA"/>
</dbReference>
<dbReference type="AlphaFoldDB" id="K2HAR6"/>
<evidence type="ECO:0000313" key="2">
    <source>
        <dbReference type="Proteomes" id="UP000006765"/>
    </source>
</evidence>
<dbReference type="Proteomes" id="UP000006765">
    <property type="component" value="Unassembled WGS sequence"/>
</dbReference>
<evidence type="ECO:0000313" key="1">
    <source>
        <dbReference type="EMBL" id="EKE44598.1"/>
    </source>
</evidence>
<comment type="caution">
    <text evidence="1">The sequence shown here is derived from an EMBL/GenBank/DDBJ whole genome shotgun (WGS) entry which is preliminary data.</text>
</comment>
<dbReference type="PATRIC" id="fig|1231392.3.peg.1442"/>
<reference evidence="1 2" key="1">
    <citation type="journal article" date="2012" name="J. Bacteriol.">
        <title>Draft Genome Sequence of Oceaniovalibus guishaninsula JLT2003T.</title>
        <authorList>
            <person name="Tang K."/>
            <person name="Liu K."/>
            <person name="Jiao N."/>
        </authorList>
    </citation>
    <scope>NUCLEOTIDE SEQUENCE [LARGE SCALE GENOMIC DNA]</scope>
    <source>
        <strain evidence="1 2">JLT2003</strain>
    </source>
</reference>
<accession>K2HAR6</accession>
<keyword evidence="2" id="KW-1185">Reference proteome</keyword>
<name>K2HAR6_9RHOB</name>
<sequence length="49" mass="5114">MPAIRGRRSIFATPGAMRTEEALFLCLPAVAWTSGQILTVSGGGVPRLG</sequence>
<gene>
    <name evidence="1" type="ORF">OCGS_1436</name>
</gene>